<dbReference type="EnsemblMetazoa" id="Aqu2.1.04250_001">
    <property type="protein sequence ID" value="Aqu2.1.04250_001"/>
    <property type="gene ID" value="Aqu2.1.04250"/>
</dbReference>
<feature type="compositionally biased region" description="Polar residues" evidence="1">
    <location>
        <begin position="233"/>
        <end position="256"/>
    </location>
</feature>
<name>A0A1X7SQ86_AMPQE</name>
<feature type="compositionally biased region" description="Polar residues" evidence="1">
    <location>
        <begin position="203"/>
        <end position="226"/>
    </location>
</feature>
<reference evidence="3" key="2">
    <citation type="submission" date="2017-05" db="UniProtKB">
        <authorList>
            <consortium name="EnsemblMetazoa"/>
        </authorList>
    </citation>
    <scope>IDENTIFICATION</scope>
</reference>
<feature type="compositionally biased region" description="Polar residues" evidence="1">
    <location>
        <begin position="293"/>
        <end position="316"/>
    </location>
</feature>
<keyword evidence="4" id="KW-1185">Reference proteome</keyword>
<evidence type="ECO:0000256" key="1">
    <source>
        <dbReference type="SAM" id="MobiDB-lite"/>
    </source>
</evidence>
<evidence type="ECO:0000256" key="2">
    <source>
        <dbReference type="SAM" id="Phobius"/>
    </source>
</evidence>
<keyword evidence="2" id="KW-0472">Membrane</keyword>
<proteinExistence type="predicted"/>
<feature type="region of interest" description="Disordered" evidence="1">
    <location>
        <begin position="149"/>
        <end position="352"/>
    </location>
</feature>
<sequence length="434" mass="46320">MFIDMTPLKDAIYTNGSIICYFTDEVMIANNYSTGCVVYYANMGQPAYGMRDNDTSTTAIVNTTDIKSTEYYVMPVPLDSIYINVEAGSSSPVHINCTSTGINFEPKELVMAAVAILIAILIAFVLGTIIGCVCKKVEVNNNVQIQGVHMSPNKDSIHSSPEQLRNSGEDSIHSSPGQLRNSGENSMHSSPGQFRNSGEESMHSSPGQLGNSGENSMHSSPGQFRNSGEDSMHSSPGQLGNSGENSMHSSPGQFRNSGEDSMHSSPGQLGNSGENSMHSSPGQFRNSGEDSMHSSPGQLRNSGENSMHSSPGQFRNSGEDSMHSSPGQLGNSGENSMHSSPEQLRNLGTDGMNEYSVHNSISEDCDQDGDSVYTQGFEAQKASAIHYVTGQISEQDQQTATSYSTALGGHASEVEGLLAEEVEMDQIGHGTNNN</sequence>
<dbReference type="Proteomes" id="UP000007879">
    <property type="component" value="Unassembled WGS sequence"/>
</dbReference>
<dbReference type="EnsemblMetazoa" id="XM_020007565.1">
    <property type="protein sequence ID" value="XP_019863124.1"/>
    <property type="gene ID" value="LOC109591978"/>
</dbReference>
<accession>A0A1X7SQ86</accession>
<dbReference type="eggNOG" id="ENOG502SE3U">
    <property type="taxonomic scope" value="Eukaryota"/>
</dbReference>
<feature type="compositionally biased region" description="Polar residues" evidence="1">
    <location>
        <begin position="173"/>
        <end position="196"/>
    </location>
</feature>
<reference evidence="4" key="1">
    <citation type="journal article" date="2010" name="Nature">
        <title>The Amphimedon queenslandica genome and the evolution of animal complexity.</title>
        <authorList>
            <person name="Srivastava M."/>
            <person name="Simakov O."/>
            <person name="Chapman J."/>
            <person name="Fahey B."/>
            <person name="Gauthier M.E."/>
            <person name="Mitros T."/>
            <person name="Richards G.S."/>
            <person name="Conaco C."/>
            <person name="Dacre M."/>
            <person name="Hellsten U."/>
            <person name="Larroux C."/>
            <person name="Putnam N.H."/>
            <person name="Stanke M."/>
            <person name="Adamska M."/>
            <person name="Darling A."/>
            <person name="Degnan S.M."/>
            <person name="Oakley T.H."/>
            <person name="Plachetzki D.C."/>
            <person name="Zhai Y."/>
            <person name="Adamski M."/>
            <person name="Calcino A."/>
            <person name="Cummins S.F."/>
            <person name="Goodstein D.M."/>
            <person name="Harris C."/>
            <person name="Jackson D.J."/>
            <person name="Leys S.P."/>
            <person name="Shu S."/>
            <person name="Woodcroft B.J."/>
            <person name="Vervoort M."/>
            <person name="Kosik K.S."/>
            <person name="Manning G."/>
            <person name="Degnan B.M."/>
            <person name="Rokhsar D.S."/>
        </authorList>
    </citation>
    <scope>NUCLEOTIDE SEQUENCE [LARGE SCALE GENOMIC DNA]</scope>
</reference>
<evidence type="ECO:0000313" key="3">
    <source>
        <dbReference type="EnsemblMetazoa" id="Aqu2.1.04250_001"/>
    </source>
</evidence>
<protein>
    <submittedName>
        <fullName evidence="3">Uncharacterized protein</fullName>
    </submittedName>
</protein>
<keyword evidence="2" id="KW-1133">Transmembrane helix</keyword>
<organism evidence="3">
    <name type="scientific">Amphimedon queenslandica</name>
    <name type="common">Sponge</name>
    <dbReference type="NCBI Taxonomy" id="400682"/>
    <lineage>
        <taxon>Eukaryota</taxon>
        <taxon>Metazoa</taxon>
        <taxon>Porifera</taxon>
        <taxon>Demospongiae</taxon>
        <taxon>Heteroscleromorpha</taxon>
        <taxon>Haplosclerida</taxon>
        <taxon>Niphatidae</taxon>
        <taxon>Amphimedon</taxon>
    </lineage>
</organism>
<dbReference type="AlphaFoldDB" id="A0A1X7SQ86"/>
<keyword evidence="2" id="KW-0812">Transmembrane</keyword>
<feature type="compositionally biased region" description="Polar residues" evidence="1">
    <location>
        <begin position="323"/>
        <end position="343"/>
    </location>
</feature>
<gene>
    <name evidence="3" type="primary">109591978</name>
</gene>
<feature type="transmembrane region" description="Helical" evidence="2">
    <location>
        <begin position="109"/>
        <end position="130"/>
    </location>
</feature>
<dbReference type="KEGG" id="aqu:109591978"/>
<dbReference type="InParanoid" id="A0A1X7SQ86"/>
<feature type="compositionally biased region" description="Polar residues" evidence="1">
    <location>
        <begin position="263"/>
        <end position="286"/>
    </location>
</feature>
<evidence type="ECO:0000313" key="4">
    <source>
        <dbReference type="Proteomes" id="UP000007879"/>
    </source>
</evidence>